<dbReference type="SUPFAM" id="SSF52540">
    <property type="entry name" value="P-loop containing nucleoside triphosphate hydrolases"/>
    <property type="match status" value="1"/>
</dbReference>
<reference evidence="3" key="1">
    <citation type="submission" date="2021-02" db="EMBL/GenBank/DDBJ databases">
        <title>First Annotated Genome of the Yellow-green Alga Tribonema minus.</title>
        <authorList>
            <person name="Mahan K.M."/>
        </authorList>
    </citation>
    <scope>NUCLEOTIDE SEQUENCE</scope>
    <source>
        <strain evidence="3">UTEX B ZZ1240</strain>
    </source>
</reference>
<dbReference type="Pfam" id="PF00071">
    <property type="entry name" value="Ras"/>
    <property type="match status" value="1"/>
</dbReference>
<dbReference type="CDD" id="cd00154">
    <property type="entry name" value="Rab"/>
    <property type="match status" value="1"/>
</dbReference>
<proteinExistence type="predicted"/>
<dbReference type="FunFam" id="3.40.50.300:FF:000808">
    <property type="entry name" value="Small GTP-binding protein, putative"/>
    <property type="match status" value="1"/>
</dbReference>
<dbReference type="SMART" id="SM00176">
    <property type="entry name" value="RAN"/>
    <property type="match status" value="1"/>
</dbReference>
<evidence type="ECO:0000256" key="2">
    <source>
        <dbReference type="SAM" id="MobiDB-lite"/>
    </source>
</evidence>
<dbReference type="PRINTS" id="PR00449">
    <property type="entry name" value="RASTRNSFRMNG"/>
</dbReference>
<dbReference type="OrthoDB" id="9989112at2759"/>
<protein>
    <submittedName>
        <fullName evidence="3">Ras family-domain-containing protein</fullName>
    </submittedName>
</protein>
<dbReference type="InterPro" id="IPR027417">
    <property type="entry name" value="P-loop_NTPase"/>
</dbReference>
<dbReference type="Gene3D" id="3.40.50.300">
    <property type="entry name" value="P-loop containing nucleotide triphosphate hydrolases"/>
    <property type="match status" value="1"/>
</dbReference>
<dbReference type="GO" id="GO:0005525">
    <property type="term" value="F:GTP binding"/>
    <property type="evidence" value="ECO:0007669"/>
    <property type="project" value="InterPro"/>
</dbReference>
<dbReference type="SMART" id="SM00174">
    <property type="entry name" value="RHO"/>
    <property type="match status" value="1"/>
</dbReference>
<dbReference type="InterPro" id="IPR001806">
    <property type="entry name" value="Small_GTPase"/>
</dbReference>
<dbReference type="PROSITE" id="PS51421">
    <property type="entry name" value="RAS"/>
    <property type="match status" value="1"/>
</dbReference>
<dbReference type="SMART" id="SM00173">
    <property type="entry name" value="RAS"/>
    <property type="match status" value="1"/>
</dbReference>
<evidence type="ECO:0000256" key="1">
    <source>
        <dbReference type="ARBA" id="ARBA00022741"/>
    </source>
</evidence>
<keyword evidence="1" id="KW-0547">Nucleotide-binding</keyword>
<gene>
    <name evidence="3" type="ORF">JKP88DRAFT_169590</name>
</gene>
<dbReference type="EMBL" id="JAFCMP010000520">
    <property type="protein sequence ID" value="KAG5177941.1"/>
    <property type="molecule type" value="Genomic_DNA"/>
</dbReference>
<dbReference type="NCBIfam" id="TIGR00231">
    <property type="entry name" value="small_GTP"/>
    <property type="match status" value="1"/>
</dbReference>
<dbReference type="AlphaFoldDB" id="A0A836CB79"/>
<feature type="region of interest" description="Disordered" evidence="2">
    <location>
        <begin position="1"/>
        <end position="32"/>
    </location>
</feature>
<comment type="caution">
    <text evidence="3">The sequence shown here is derived from an EMBL/GenBank/DDBJ whole genome shotgun (WGS) entry which is preliminary data.</text>
</comment>
<dbReference type="GO" id="GO:0003924">
    <property type="term" value="F:GTPase activity"/>
    <property type="evidence" value="ECO:0007669"/>
    <property type="project" value="InterPro"/>
</dbReference>
<sequence length="236" mass="25079">MSTSLNPARRGTGPSTPLSSPTPATRSPSLEDDCHQPMKVILLGSSGVGKSNLIARYHSDSFSTEFMSTIGVEFVTKKIEVDGQAVWLQIWDTAGQERYAAMMKTYYRRAKGAVLVYDVTDATSFEALELWRAALGTNAAPDCVAVVAGNKCDMEPAVSAQQAQAYAQGADMAFKLTSAKTAENVRELFEELARRMVAARAAAAATAAPSTSAAAAVRLKALPTAAQRARSYANCC</sequence>
<dbReference type="InterPro" id="IPR005225">
    <property type="entry name" value="Small_GTP-bd"/>
</dbReference>
<organism evidence="3 4">
    <name type="scientific">Tribonema minus</name>
    <dbReference type="NCBI Taxonomy" id="303371"/>
    <lineage>
        <taxon>Eukaryota</taxon>
        <taxon>Sar</taxon>
        <taxon>Stramenopiles</taxon>
        <taxon>Ochrophyta</taxon>
        <taxon>PX clade</taxon>
        <taxon>Xanthophyceae</taxon>
        <taxon>Tribonematales</taxon>
        <taxon>Tribonemataceae</taxon>
        <taxon>Tribonema</taxon>
    </lineage>
</organism>
<name>A0A836CB79_9STRA</name>
<accession>A0A836CB79</accession>
<dbReference type="Proteomes" id="UP000664859">
    <property type="component" value="Unassembled WGS sequence"/>
</dbReference>
<evidence type="ECO:0000313" key="4">
    <source>
        <dbReference type="Proteomes" id="UP000664859"/>
    </source>
</evidence>
<feature type="compositionally biased region" description="Low complexity" evidence="2">
    <location>
        <begin position="10"/>
        <end position="28"/>
    </location>
</feature>
<dbReference type="SMART" id="SM00175">
    <property type="entry name" value="RAB"/>
    <property type="match status" value="1"/>
</dbReference>
<dbReference type="PROSITE" id="PS51419">
    <property type="entry name" value="RAB"/>
    <property type="match status" value="1"/>
</dbReference>
<dbReference type="PANTHER" id="PTHR47978">
    <property type="match status" value="1"/>
</dbReference>
<evidence type="ECO:0000313" key="3">
    <source>
        <dbReference type="EMBL" id="KAG5177941.1"/>
    </source>
</evidence>
<keyword evidence="4" id="KW-1185">Reference proteome</keyword>